<proteinExistence type="predicted"/>
<comment type="caution">
    <text evidence="2">The sequence shown here is derived from an EMBL/GenBank/DDBJ whole genome shotgun (WGS) entry which is preliminary data.</text>
</comment>
<accession>A0AB34IKU0</accession>
<keyword evidence="3" id="KW-1185">Reference proteome</keyword>
<reference evidence="2 3" key="1">
    <citation type="journal article" date="2024" name="Science">
        <title>Giant polyketide synthase enzymes in the biosynthesis of giant marine polyether toxins.</title>
        <authorList>
            <person name="Fallon T.R."/>
            <person name="Shende V.V."/>
            <person name="Wierzbicki I.H."/>
            <person name="Pendleton A.L."/>
            <person name="Watervoot N.F."/>
            <person name="Auber R.P."/>
            <person name="Gonzalez D.J."/>
            <person name="Wisecaver J.H."/>
            <person name="Moore B.S."/>
        </authorList>
    </citation>
    <scope>NUCLEOTIDE SEQUENCE [LARGE SCALE GENOMIC DNA]</scope>
    <source>
        <strain evidence="2 3">12B1</strain>
    </source>
</reference>
<evidence type="ECO:0000313" key="2">
    <source>
        <dbReference type="EMBL" id="KAL1500114.1"/>
    </source>
</evidence>
<protein>
    <submittedName>
        <fullName evidence="2">Uncharacterized protein</fullName>
    </submittedName>
</protein>
<gene>
    <name evidence="2" type="ORF">AB1Y20_012787</name>
</gene>
<evidence type="ECO:0000256" key="1">
    <source>
        <dbReference type="SAM" id="MobiDB-lite"/>
    </source>
</evidence>
<feature type="region of interest" description="Disordered" evidence="1">
    <location>
        <begin position="154"/>
        <end position="177"/>
    </location>
</feature>
<dbReference type="Proteomes" id="UP001515480">
    <property type="component" value="Unassembled WGS sequence"/>
</dbReference>
<dbReference type="AlphaFoldDB" id="A0AB34IKU0"/>
<evidence type="ECO:0000313" key="3">
    <source>
        <dbReference type="Proteomes" id="UP001515480"/>
    </source>
</evidence>
<name>A0AB34IKU0_PRYPA</name>
<organism evidence="2 3">
    <name type="scientific">Prymnesium parvum</name>
    <name type="common">Toxic golden alga</name>
    <dbReference type="NCBI Taxonomy" id="97485"/>
    <lineage>
        <taxon>Eukaryota</taxon>
        <taxon>Haptista</taxon>
        <taxon>Haptophyta</taxon>
        <taxon>Prymnesiophyceae</taxon>
        <taxon>Prymnesiales</taxon>
        <taxon>Prymnesiaceae</taxon>
        <taxon>Prymnesium</taxon>
    </lineage>
</organism>
<sequence>MGWTVLAVAASAAALQPQLVHSPSSERIAWGLHSRSVGHTASHSLPRMLSSTRHTPRGEVRMFNEEEEAEEAGSAGFGLNSLFRTSLFVTLWWALWTLYDQYLLPFSPVPELAILTAAGGYSLLQDVKRDPARAADSDVWTPWPCTTEGCAMEDRLEKLPSTSREKVPSATRETVRE</sequence>
<dbReference type="EMBL" id="JBGBPQ010000024">
    <property type="protein sequence ID" value="KAL1500114.1"/>
    <property type="molecule type" value="Genomic_DNA"/>
</dbReference>